<evidence type="ECO:0000256" key="8">
    <source>
        <dbReference type="ARBA" id="ARBA00023136"/>
    </source>
</evidence>
<name>A0A250XLB9_9CHLO</name>
<keyword evidence="3" id="KW-0812">Transmembrane</keyword>
<accession>A0A250XLB9</accession>
<keyword evidence="8" id="KW-0472">Membrane</keyword>
<dbReference type="GO" id="GO:0012505">
    <property type="term" value="C:endomembrane system"/>
    <property type="evidence" value="ECO:0007669"/>
    <property type="project" value="UniProtKB-SubCell"/>
</dbReference>
<protein>
    <submittedName>
        <fullName evidence="14">Uncharacterized protein</fullName>
    </submittedName>
</protein>
<keyword evidence="9" id="KW-0325">Glycoprotein</keyword>
<evidence type="ECO:0000256" key="6">
    <source>
        <dbReference type="ARBA" id="ARBA00022837"/>
    </source>
</evidence>
<dbReference type="AlphaFoldDB" id="A0A250XLB9"/>
<keyword evidence="7" id="KW-1133">Transmembrane helix</keyword>
<keyword evidence="5" id="KW-0677">Repeat</keyword>
<evidence type="ECO:0000313" key="15">
    <source>
        <dbReference type="Proteomes" id="UP000232323"/>
    </source>
</evidence>
<dbReference type="InterPro" id="IPR046450">
    <property type="entry name" value="PA_dom_sf"/>
</dbReference>
<dbReference type="Pfam" id="PF02225">
    <property type="entry name" value="PA"/>
    <property type="match status" value="1"/>
</dbReference>
<evidence type="ECO:0000259" key="12">
    <source>
        <dbReference type="Pfam" id="PF02225"/>
    </source>
</evidence>
<dbReference type="Proteomes" id="UP000232323">
    <property type="component" value="Unassembled WGS sequence"/>
</dbReference>
<keyword evidence="15" id="KW-1185">Reference proteome</keyword>
<evidence type="ECO:0000256" key="9">
    <source>
        <dbReference type="ARBA" id="ARBA00023180"/>
    </source>
</evidence>
<comment type="caution">
    <text evidence="14">The sequence shown here is derived from an EMBL/GenBank/DDBJ whole genome shotgun (WGS) entry which is preliminary data.</text>
</comment>
<dbReference type="InterPro" id="IPR056858">
    <property type="entry name" value="VSR_TRX"/>
</dbReference>
<dbReference type="Pfam" id="PF25011">
    <property type="entry name" value="VSR_TRX"/>
    <property type="match status" value="1"/>
</dbReference>
<dbReference type="Gene3D" id="3.50.30.30">
    <property type="match status" value="1"/>
</dbReference>
<dbReference type="OrthoDB" id="10045365at2759"/>
<dbReference type="EMBL" id="BEGY01000109">
    <property type="protein sequence ID" value="GAX83867.1"/>
    <property type="molecule type" value="Genomic_DNA"/>
</dbReference>
<keyword evidence="4 11" id="KW-0732">Signal</keyword>
<evidence type="ECO:0000256" key="2">
    <source>
        <dbReference type="ARBA" id="ARBA00022536"/>
    </source>
</evidence>
<feature type="chain" id="PRO_5011992972" evidence="11">
    <location>
        <begin position="29"/>
        <end position="560"/>
    </location>
</feature>
<evidence type="ECO:0000313" key="14">
    <source>
        <dbReference type="EMBL" id="GAX83867.1"/>
    </source>
</evidence>
<dbReference type="STRING" id="1157962.A0A250XLB9"/>
<dbReference type="PANTHER" id="PTHR22702">
    <property type="entry name" value="PROTEASE-ASSOCIATED DOMAIN-CONTAINING PROTEIN"/>
    <property type="match status" value="1"/>
</dbReference>
<comment type="subcellular location">
    <subcellularLocation>
        <location evidence="10">Endomembrane system</location>
        <topology evidence="10">Single-pass membrane protein</topology>
    </subcellularLocation>
    <subcellularLocation>
        <location evidence="1">Membrane</location>
        <topology evidence="1">Single-pass type I membrane protein</topology>
    </subcellularLocation>
</comment>
<feature type="domain" description="PA" evidence="12">
    <location>
        <begin position="114"/>
        <end position="191"/>
    </location>
</feature>
<dbReference type="InterPro" id="IPR003137">
    <property type="entry name" value="PA_domain"/>
</dbReference>
<evidence type="ECO:0000256" key="5">
    <source>
        <dbReference type="ARBA" id="ARBA00022737"/>
    </source>
</evidence>
<gene>
    <name evidence="14" type="ORF">CEUSTIGMA_g11292.t1</name>
</gene>
<evidence type="ECO:0000256" key="3">
    <source>
        <dbReference type="ARBA" id="ARBA00022692"/>
    </source>
</evidence>
<evidence type="ECO:0000256" key="11">
    <source>
        <dbReference type="SAM" id="SignalP"/>
    </source>
</evidence>
<evidence type="ECO:0000256" key="1">
    <source>
        <dbReference type="ARBA" id="ARBA00004479"/>
    </source>
</evidence>
<keyword evidence="6" id="KW-0106">Calcium</keyword>
<evidence type="ECO:0000256" key="10">
    <source>
        <dbReference type="ARBA" id="ARBA00037847"/>
    </source>
</evidence>
<dbReference type="PANTHER" id="PTHR22702:SF1">
    <property type="entry name" value="PROTEASE-ASSOCIATED DOMAIN-CONTAINING PROTEIN 1"/>
    <property type="match status" value="1"/>
</dbReference>
<dbReference type="SUPFAM" id="SSF52025">
    <property type="entry name" value="PA domain"/>
    <property type="match status" value="1"/>
</dbReference>
<proteinExistence type="predicted"/>
<evidence type="ECO:0000259" key="13">
    <source>
        <dbReference type="Pfam" id="PF25011"/>
    </source>
</evidence>
<keyword evidence="2" id="KW-0245">EGF-like domain</keyword>
<feature type="signal peptide" evidence="11">
    <location>
        <begin position="1"/>
        <end position="28"/>
    </location>
</feature>
<reference evidence="14 15" key="1">
    <citation type="submission" date="2017-08" db="EMBL/GenBank/DDBJ databases">
        <title>Acidophilic green algal genome provides insights into adaptation to an acidic environment.</title>
        <authorList>
            <person name="Hirooka S."/>
            <person name="Hirose Y."/>
            <person name="Kanesaki Y."/>
            <person name="Higuchi S."/>
            <person name="Fujiwara T."/>
            <person name="Onuma R."/>
            <person name="Era A."/>
            <person name="Ohbayashi R."/>
            <person name="Uzuka A."/>
            <person name="Nozaki H."/>
            <person name="Yoshikawa H."/>
            <person name="Miyagishima S.Y."/>
        </authorList>
    </citation>
    <scope>NUCLEOTIDE SEQUENCE [LARGE SCALE GENOMIC DNA]</scope>
    <source>
        <strain evidence="14 15">NIES-2499</strain>
    </source>
</reference>
<feature type="domain" description="Vacuolar sorting receptor thioredoxin-like" evidence="13">
    <location>
        <begin position="218"/>
        <end position="437"/>
    </location>
</feature>
<dbReference type="GO" id="GO:0016020">
    <property type="term" value="C:membrane"/>
    <property type="evidence" value="ECO:0007669"/>
    <property type="project" value="UniProtKB-SubCell"/>
</dbReference>
<evidence type="ECO:0000256" key="4">
    <source>
        <dbReference type="ARBA" id="ARBA00022729"/>
    </source>
</evidence>
<evidence type="ECO:0000256" key="7">
    <source>
        <dbReference type="ARBA" id="ARBA00022989"/>
    </source>
</evidence>
<sequence length="560" mass="60886">MRDVVRMRGDHAIAIILVLGLHSFARSALNIEEAGIKIVYPPGHRTQTIKWALADFGIEKYGGQLLGNVFYPTEDTSFYSANVKPPKCVPTDAQYGCTLFSKCTGFSLPRNDGNQIIMLLDRGPARTEDPCYFVKKVYYAQQAGADAVLVVNDVAGADLSTAIAPDEEVFAKMAEDITISAGLISKEDGDIIKDMLKSGNAVTLLLNWTSALPQKAKVSWELWSNSNDECGTLCDEQLAFVRDMKATAKKLQDSGLATFSPHYILFACPAQYLDTPECQSQCIMKGAFCAQDPDGSVAEGYAGLDVLKINMMQLCFFQVANTSGQPDLWWDYVDMFGRNCTMKDKQYTEECARRVFVSVGGPALSMNTGLTLWEQCIPNVTALAQNTTARVPLLEQEQALQRGSDSMNPVSIMPTVRINGVQYRGKHDAASVTRAICAAFPTGSEPALCNDRAVSDNECLVDAIGYRRCRVRTSRAVNSCNNTFSGSGYKCVCGKGYKRGTDDLSGGETCDDENECINHSYIPRPGGPTEKPACSCSRCACINTEGGFNCTGPLPNKCTA</sequence>
<organism evidence="14 15">
    <name type="scientific">Chlamydomonas eustigma</name>
    <dbReference type="NCBI Taxonomy" id="1157962"/>
    <lineage>
        <taxon>Eukaryota</taxon>
        <taxon>Viridiplantae</taxon>
        <taxon>Chlorophyta</taxon>
        <taxon>core chlorophytes</taxon>
        <taxon>Chlorophyceae</taxon>
        <taxon>CS clade</taxon>
        <taxon>Chlamydomonadales</taxon>
        <taxon>Chlamydomonadaceae</taxon>
        <taxon>Chlamydomonas</taxon>
    </lineage>
</organism>